<feature type="domain" description="Carrier" evidence="4">
    <location>
        <begin position="2121"/>
        <end position="2195"/>
    </location>
</feature>
<dbReference type="PANTHER" id="PTHR45527">
    <property type="entry name" value="NONRIBOSOMAL PEPTIDE SYNTHETASE"/>
    <property type="match status" value="1"/>
</dbReference>
<dbReference type="InterPro" id="IPR045851">
    <property type="entry name" value="AMP-bd_C_sf"/>
</dbReference>
<reference evidence="6" key="1">
    <citation type="submission" date="2019-06" db="EMBL/GenBank/DDBJ databases">
        <title>Co-occurence of chitin degradation, pigmentation and bioactivity in marine Pseudoalteromonas.</title>
        <authorList>
            <person name="Sonnenschein E.C."/>
            <person name="Bech P.K."/>
        </authorList>
    </citation>
    <scope>NUCLEOTIDE SEQUENCE [LARGE SCALE GENOMIC DNA]</scope>
    <source>
        <strain evidence="6">S3895</strain>
    </source>
</reference>
<dbReference type="Gene3D" id="3.40.50.12780">
    <property type="entry name" value="N-terminal domain of ligase-like"/>
    <property type="match status" value="2"/>
</dbReference>
<dbReference type="Gene3D" id="3.30.559.30">
    <property type="entry name" value="Nonribosomal peptide synthetase, condensation domain"/>
    <property type="match status" value="3"/>
</dbReference>
<dbReference type="CDD" id="cd19531">
    <property type="entry name" value="LCL_NRPS-like"/>
    <property type="match status" value="2"/>
</dbReference>
<dbReference type="NCBIfam" id="TIGR01733">
    <property type="entry name" value="AA-adenyl-dom"/>
    <property type="match status" value="2"/>
</dbReference>
<name>A0ABY2VYN9_9GAMM</name>
<dbReference type="Gene3D" id="3.30.300.30">
    <property type="match status" value="2"/>
</dbReference>
<feature type="domain" description="Carrier" evidence="4">
    <location>
        <begin position="1060"/>
        <end position="1135"/>
    </location>
</feature>
<evidence type="ECO:0000256" key="1">
    <source>
        <dbReference type="ARBA" id="ARBA00001957"/>
    </source>
</evidence>
<dbReference type="PROSITE" id="PS50075">
    <property type="entry name" value="CARRIER"/>
    <property type="match status" value="2"/>
</dbReference>
<sequence>MYSLLNRLKDGGISIWISGEDLKVSYDPKTLDKTLIEELKCSKPALIALLKNNLIYDKEAFLERELYCLETGPADLSLAQQGMLFLEHFEKKNNAYHIPYIAQLHCEVDITTLSQALNGVATQHRILKTIYQIDPNGVFYPQFVPDEIVCQRVSMATSQQMFDDINTQMLISFDLVKDIPLRCYIYTVAQTKFLFIMWHHIAFDGWSHRVFIDTLISEYTACLQAQPPEGVVSQPRSRVDYFDYATWQKSSLQSGKLASQLSRWSDLLEDHTPLVLPLDLPRPVKFDYRGDDVFFSLSDTIILSLKDQAKQLNTTPYTLVLSAFYLLLHRLSSQRDLIIGTTSDNRSSADTHGIIGCLVNSIVLRCQINPKDSIAEFVQYVHALTVRAKSNQALPFDALVNTSKVTRDTSRHPLFQVMFNYEQVSASRESNALFSNESIELEDHCRYSPAKFDLSLVIEQGDNYLKGRFNYATALFKKGSVQRFSEMFQLALKAVIGDANTSIDTIDLLSVQHRKKILALSQNDNHETTTSELIHEIFERQAERFPNKIAIVDGSADDLAITYESLNNRANRVANDIVLSVTGMRETNQSIPFVGLLLEPGIDMIVAMLACLKAGVAYVPIGSNYPTRRIKFIIEDTKMALCITHRAVTNNLEELFLSEGKLDLAIIWADKPISSGGNNLNCILSPDDPAYVIYTSGSTGQPKGVVQPHKNVQRLFSATHDTFSFSETDVWTLFHAYTFDFSVWEIWGALLFGGKLIIPSKAITFDTQRFIQLCHLHKVTVLNQTPAAFYLFQEQAIEQPDCVRSLKYVIFGGDKLNLAQIKPWWQHFRVSQPKLFNMYGITETTVHVTYKELTPNDYLDQSLIGKPIADMNVYILTPEQKLSGIGVFGEMYVGGAGLAHGYLNREALTNERFISNKIITEMIGPCHHPRLYRTGDIARWLDNGELEYLGRNDDQIKVRGYRIETAEVEAALSRIEGIKQSLVTVQQNPHGNQLIAFFVAESGFLLHEHTIVRALKEHLPAYMLPDHYVPLTHLPLTVNGKVNRRALPIIDVMSEQAFVAPSNELEEILCQIWQALLGVEKVGINDNFFSLGGNSISAIRMSAMARKRLQVDIPLADLFASQTISKLAEKLANGSKMTIPRMNLDLAPLSFSQQRVLFIEQLEAGTSLYHMPYLMKLKPEILLPQLYEAFRLVIQRHEPLHRIVINADDGENYTQSSDFLLKDNLRKISDITLLHSHVRDDIARPFSLSEEVPIRIHSYQCADEQYLLVLIHHIAFDGWSEDILFGEVTHVYESMMKKAVPDLPQVTLAYSDYAYWQRKNLENGALEQALTYWTDTLTDYENLELPLDYQRPDKPDHQGDDIHFVLPQALSSDLKRIAQAEKTTLHNVLLSGFYILLARVSGQNDVIVGSPTDNRQHGQTQDILGFFGNSLALRTDISKSETVSALIQNVTNTVNNARVHQELPFEQLVEVLEVERDLSRHPIFQILFTVMRPKKDTSIALLWDPMELSAADMHSSPAKFDISLFMCDDSDKVSGTFNFATSLFSKTSIENYITYYQCILSNMVMDLATPISRLRFFPDSMRSQLLNDWSYNDGSAPTGSTIPILFEQQAALTPDKLALIYDDKSLSYRQLNEQANQLAHFIRETYELNFGKVLQADVLITLFYERGIDMIIAMLGVMKSGAAYVPIAQDVPEQRFNFIQSDTDAALLLCQQKSLDKLVAWNARTGSSTQLIATDSIQFRHGHSLFNPVPIATTHSLAYVIYTSGTTGLPKGVMIEHHTFTSFSQVMVKMYSNEGAGLSFLSMTSYAFDMFCSEYPLSLLSGGCLILTTPHRAVQDLRRYSKQIDIIQQTPSLWKMLLTELSSDERYKHIDVSIGGESGSKELFMVLADKFSRVFQAYGPTETCVWSCVGQFKSCNERNIGKPLAGEAIYILDEYLEPVPLGSVGEIYISGIGLAKGYLNREELTSERFIDNPHRQLVDSNSLALARMYKTGDLAKWLPDGCIEYIGRNDHQVKVNGYRIELSEIEQTVQNVTGCAQVVVLVDTLLDRPVIVAYLAKKDVSTNDEERYVVTLKAQLSAYLPVYMVPEYVIFIDALPLNQNGKLDRNALPVLDMDSHNISVAPRNSMEQLFFDIWKELLGKGSFGIHDDFFRVGGHSLNVANLANQAQKQGLSLTLKELYQNRTIASQAKLVLDAGRSVTTSTIAKQTSGKSTKASYLIQNWWRETQKGLTKSNITAGTEVSVPAGCSILQLQQCLQYLYQHHDILRTRINDVDGDAWLEVMDDHPLSISYYDISADLYPSSYEELLTQLYDPAIAWQGVGLHLRNMPPVEVAVITTQQGVLVHILIDHILSDGISSEVLRSDLRTLMAQCSAAEPLMLATNSFSFFDYIYWLEHDYKGSQGEQEAELFWNKQNVLYRPTRLPHDYDYTGTDTGTAKTTMGLLGSELSRCISEYSTRTGLTKSNILFTLFNYAVANILNVEVPAVGLVLSGRNIMGTQRLAGNFADIIFLPSPVLPHSYSTADFSSVSQLIESASFYLTTNHRKYLPFGISPSDERETIRQPSTPFVFSYDAFTEELISTDHEFTEEKVIVRKNTGAMNFIWVRVAECENDLLITVDIEGEYYSEETLLRIAQQIKTTFKDVMSSVSFKEAEPVKKSNNNKGVI</sequence>
<dbReference type="InterPro" id="IPR044894">
    <property type="entry name" value="TubC_N_sf"/>
</dbReference>
<evidence type="ECO:0000313" key="5">
    <source>
        <dbReference type="EMBL" id="TMO75176.1"/>
    </source>
</evidence>
<keyword evidence="6" id="KW-1185">Reference proteome</keyword>
<dbReference type="InterPro" id="IPR000873">
    <property type="entry name" value="AMP-dep_synth/lig_dom"/>
</dbReference>
<dbReference type="Pfam" id="PF13193">
    <property type="entry name" value="AMP-binding_C"/>
    <property type="match status" value="1"/>
</dbReference>
<dbReference type="CDD" id="cd05930">
    <property type="entry name" value="A_NRPS"/>
    <property type="match status" value="1"/>
</dbReference>
<dbReference type="PROSITE" id="PS00455">
    <property type="entry name" value="AMP_BINDING"/>
    <property type="match status" value="2"/>
</dbReference>
<evidence type="ECO:0000256" key="3">
    <source>
        <dbReference type="ARBA" id="ARBA00022553"/>
    </source>
</evidence>
<dbReference type="Pfam" id="PF00550">
    <property type="entry name" value="PP-binding"/>
    <property type="match status" value="2"/>
</dbReference>
<dbReference type="RefSeq" id="WP_138676432.1">
    <property type="nucleotide sequence ID" value="NZ_PNBW01000040.1"/>
</dbReference>
<dbReference type="InterPro" id="IPR042099">
    <property type="entry name" value="ANL_N_sf"/>
</dbReference>
<comment type="cofactor">
    <cofactor evidence="1">
        <name>pantetheine 4'-phosphate</name>
        <dbReference type="ChEBI" id="CHEBI:47942"/>
    </cofactor>
</comment>
<dbReference type="EMBL" id="PNBW01000040">
    <property type="protein sequence ID" value="TMO75176.1"/>
    <property type="molecule type" value="Genomic_DNA"/>
</dbReference>
<dbReference type="SUPFAM" id="SSF52777">
    <property type="entry name" value="CoA-dependent acyltransferases"/>
    <property type="match status" value="6"/>
</dbReference>
<evidence type="ECO:0000256" key="2">
    <source>
        <dbReference type="ARBA" id="ARBA00022450"/>
    </source>
</evidence>
<evidence type="ECO:0000313" key="6">
    <source>
        <dbReference type="Proteomes" id="UP000307164"/>
    </source>
</evidence>
<dbReference type="InterPro" id="IPR009081">
    <property type="entry name" value="PP-bd_ACP"/>
</dbReference>
<dbReference type="NCBIfam" id="NF003417">
    <property type="entry name" value="PRK04813.1"/>
    <property type="match status" value="2"/>
</dbReference>
<dbReference type="PANTHER" id="PTHR45527:SF14">
    <property type="entry name" value="PLIPASTATIN SYNTHASE SUBUNIT B"/>
    <property type="match status" value="1"/>
</dbReference>
<dbReference type="Gene3D" id="3.30.559.10">
    <property type="entry name" value="Chloramphenicol acetyltransferase-like domain"/>
    <property type="match status" value="3"/>
</dbReference>
<dbReference type="InterPro" id="IPR020806">
    <property type="entry name" value="PKS_PP-bd"/>
</dbReference>
<dbReference type="InterPro" id="IPR006162">
    <property type="entry name" value="Ppantetheine_attach_site"/>
</dbReference>
<dbReference type="InterPro" id="IPR025110">
    <property type="entry name" value="AMP-bd_C"/>
</dbReference>
<dbReference type="InterPro" id="IPR020845">
    <property type="entry name" value="AMP-binding_CS"/>
</dbReference>
<dbReference type="SMART" id="SM00823">
    <property type="entry name" value="PKS_PP"/>
    <property type="match status" value="1"/>
</dbReference>
<gene>
    <name evidence="5" type="ORF">CWC20_08610</name>
</gene>
<dbReference type="Pfam" id="PF00668">
    <property type="entry name" value="Condensation"/>
    <property type="match status" value="3"/>
</dbReference>
<comment type="caution">
    <text evidence="5">The sequence shown here is derived from an EMBL/GenBank/DDBJ whole genome shotgun (WGS) entry which is preliminary data.</text>
</comment>
<dbReference type="InterPro" id="IPR010071">
    <property type="entry name" value="AA_adenyl_dom"/>
</dbReference>
<dbReference type="InterPro" id="IPR036736">
    <property type="entry name" value="ACP-like_sf"/>
</dbReference>
<dbReference type="Gene3D" id="1.10.1200.10">
    <property type="entry name" value="ACP-like"/>
    <property type="match status" value="2"/>
</dbReference>
<dbReference type="InterPro" id="IPR023213">
    <property type="entry name" value="CAT-like_dom_sf"/>
</dbReference>
<accession>A0ABY2VYN9</accession>
<dbReference type="InterPro" id="IPR001242">
    <property type="entry name" value="Condensation_dom"/>
</dbReference>
<evidence type="ECO:0000259" key="4">
    <source>
        <dbReference type="PROSITE" id="PS50075"/>
    </source>
</evidence>
<proteinExistence type="predicted"/>
<dbReference type="SUPFAM" id="SSF47336">
    <property type="entry name" value="ACP-like"/>
    <property type="match status" value="2"/>
</dbReference>
<dbReference type="SUPFAM" id="SSF56801">
    <property type="entry name" value="Acetyl-CoA synthetase-like"/>
    <property type="match status" value="2"/>
</dbReference>
<protein>
    <recommendedName>
        <fullName evidence="4">Carrier domain-containing protein</fullName>
    </recommendedName>
</protein>
<dbReference type="Gene3D" id="1.10.10.1830">
    <property type="entry name" value="Non-ribosomal peptide synthase, adenylation domain"/>
    <property type="match status" value="1"/>
</dbReference>
<keyword evidence="2" id="KW-0596">Phosphopantetheine</keyword>
<dbReference type="Pfam" id="PF00501">
    <property type="entry name" value="AMP-binding"/>
    <property type="match status" value="2"/>
</dbReference>
<organism evidence="5 6">
    <name type="scientific">Pseudoalteromonas aurantia</name>
    <dbReference type="NCBI Taxonomy" id="43654"/>
    <lineage>
        <taxon>Bacteria</taxon>
        <taxon>Pseudomonadati</taxon>
        <taxon>Pseudomonadota</taxon>
        <taxon>Gammaproteobacteria</taxon>
        <taxon>Alteromonadales</taxon>
        <taxon>Pseudoalteromonadaceae</taxon>
        <taxon>Pseudoalteromonas</taxon>
    </lineage>
</organism>
<keyword evidence="3" id="KW-0597">Phosphoprotein</keyword>
<dbReference type="Proteomes" id="UP000307164">
    <property type="component" value="Unassembled WGS sequence"/>
</dbReference>
<dbReference type="PROSITE" id="PS00012">
    <property type="entry name" value="PHOSPHOPANTETHEINE"/>
    <property type="match status" value="2"/>
</dbReference>